<dbReference type="Gene3D" id="2.40.170.20">
    <property type="entry name" value="TonB-dependent receptor, beta-barrel domain"/>
    <property type="match status" value="1"/>
</dbReference>
<evidence type="ECO:0000256" key="10">
    <source>
        <dbReference type="PROSITE-ProRule" id="PRU01360"/>
    </source>
</evidence>
<evidence type="ECO:0000259" key="13">
    <source>
        <dbReference type="Pfam" id="PF07715"/>
    </source>
</evidence>
<dbReference type="InterPro" id="IPR011276">
    <property type="entry name" value="TonB_haem/Hb_rcpt"/>
</dbReference>
<evidence type="ECO:0000256" key="1">
    <source>
        <dbReference type="ARBA" id="ARBA00004571"/>
    </source>
</evidence>
<protein>
    <submittedName>
        <fullName evidence="14">TonB-dependent heme/hemoglobin receptor family protein</fullName>
    </submittedName>
</protein>
<dbReference type="AlphaFoldDB" id="A0AA86Z0L8"/>
<evidence type="ECO:0000256" key="5">
    <source>
        <dbReference type="ARBA" id="ARBA00022692"/>
    </source>
</evidence>
<accession>A0AA86Z0L8</accession>
<dbReference type="InterPro" id="IPR012910">
    <property type="entry name" value="Plug_dom"/>
</dbReference>
<dbReference type="GO" id="GO:0015232">
    <property type="term" value="F:heme transmembrane transporter activity"/>
    <property type="evidence" value="ECO:0007669"/>
    <property type="project" value="InterPro"/>
</dbReference>
<dbReference type="Proteomes" id="UP000004506">
    <property type="component" value="Unassembled WGS sequence"/>
</dbReference>
<feature type="domain" description="TonB-dependent receptor plug" evidence="13">
    <location>
        <begin position="83"/>
        <end position="184"/>
    </location>
</feature>
<dbReference type="Pfam" id="PF07715">
    <property type="entry name" value="Plug"/>
    <property type="match status" value="1"/>
</dbReference>
<dbReference type="CDD" id="cd01347">
    <property type="entry name" value="ligand_gated_channel"/>
    <property type="match status" value="1"/>
</dbReference>
<evidence type="ECO:0000256" key="7">
    <source>
        <dbReference type="ARBA" id="ARBA00023077"/>
    </source>
</evidence>
<reference evidence="15" key="2">
    <citation type="submission" date="2008-04" db="EMBL/GenBank/DDBJ databases">
        <title>Draft genome sequence of Providencia stuartii(ATCC 25827).</title>
        <authorList>
            <person name="Sudarsanam P."/>
            <person name="Ley R."/>
            <person name="Guruge J."/>
            <person name="Turnbaugh P.J."/>
            <person name="Mahowald M."/>
            <person name="Liep D."/>
            <person name="Gordon J."/>
        </authorList>
    </citation>
    <scope>NUCLEOTIDE SEQUENCE [LARGE SCALE GENOMIC DNA]</scope>
    <source>
        <strain evidence="15">ATCC 25827</strain>
    </source>
</reference>
<gene>
    <name evidence="14" type="ORF">PROSTU_00019</name>
</gene>
<dbReference type="Gene3D" id="2.170.130.10">
    <property type="entry name" value="TonB-dependent receptor, plug domain"/>
    <property type="match status" value="1"/>
</dbReference>
<evidence type="ECO:0000256" key="6">
    <source>
        <dbReference type="ARBA" id="ARBA00022729"/>
    </source>
</evidence>
<dbReference type="NCBIfam" id="TIGR01786">
    <property type="entry name" value="TonB-hemlactrns"/>
    <property type="match status" value="1"/>
</dbReference>
<dbReference type="InterPro" id="IPR000531">
    <property type="entry name" value="Beta-barrel_TonB"/>
</dbReference>
<keyword evidence="6" id="KW-0732">Signal</keyword>
<dbReference type="SUPFAM" id="SSF56935">
    <property type="entry name" value="Porins"/>
    <property type="match status" value="1"/>
</dbReference>
<dbReference type="InterPro" id="IPR010949">
    <property type="entry name" value="TonB_Hb/transfer/lactofer_rcpt"/>
</dbReference>
<keyword evidence="8 10" id="KW-0472">Membrane</keyword>
<dbReference type="PANTHER" id="PTHR30442:SF0">
    <property type="entry name" value="FE(3+) DICITRATE TRANSPORT PROTEIN FECA"/>
    <property type="match status" value="1"/>
</dbReference>
<dbReference type="InterPro" id="IPR036942">
    <property type="entry name" value="Beta-barrel_TonB_sf"/>
</dbReference>
<evidence type="ECO:0000256" key="11">
    <source>
        <dbReference type="RuleBase" id="RU003357"/>
    </source>
</evidence>
<keyword evidence="5 10" id="KW-0812">Transmembrane</keyword>
<reference evidence="14 15" key="3">
    <citation type="submission" date="2008-05" db="EMBL/GenBank/DDBJ databases">
        <authorList>
            <person name="Fulton L."/>
            <person name="Clifton S."/>
            <person name="Fulton B."/>
            <person name="Xu J."/>
            <person name="Minx P."/>
            <person name="Pepin K.H."/>
            <person name="Johnson M."/>
            <person name="Thiruvilangam P."/>
            <person name="Bhonagiri V."/>
            <person name="Nash W.E."/>
            <person name="Mardis E.R."/>
            <person name="Wilson R.K."/>
        </authorList>
    </citation>
    <scope>NUCLEOTIDE SEQUENCE [LARGE SCALE GENOMIC DNA]</scope>
    <source>
        <strain evidence="14 15">ATCC 25827</strain>
    </source>
</reference>
<dbReference type="PANTHER" id="PTHR30442">
    <property type="entry name" value="IRON III DICITRATE TRANSPORT PROTEIN FECA"/>
    <property type="match status" value="1"/>
</dbReference>
<evidence type="ECO:0000259" key="12">
    <source>
        <dbReference type="Pfam" id="PF00593"/>
    </source>
</evidence>
<evidence type="ECO:0000256" key="8">
    <source>
        <dbReference type="ARBA" id="ARBA00023136"/>
    </source>
</evidence>
<keyword evidence="14" id="KW-0675">Receptor</keyword>
<dbReference type="PROSITE" id="PS52016">
    <property type="entry name" value="TONB_DEPENDENT_REC_3"/>
    <property type="match status" value="1"/>
</dbReference>
<dbReference type="GO" id="GO:0009279">
    <property type="term" value="C:cell outer membrane"/>
    <property type="evidence" value="ECO:0007669"/>
    <property type="project" value="UniProtKB-SubCell"/>
</dbReference>
<feature type="domain" description="TonB-dependent receptor-like beta-barrel" evidence="12">
    <location>
        <begin position="309"/>
        <end position="749"/>
    </location>
</feature>
<comment type="caution">
    <text evidence="14">The sequence shown here is derived from an EMBL/GenBank/DDBJ whole genome shotgun (WGS) entry which is preliminary data.</text>
</comment>
<comment type="similarity">
    <text evidence="2 10 11">Belongs to the TonB-dependent receptor family.</text>
</comment>
<organism evidence="14 15">
    <name type="scientific">Providencia stuartii ATCC 25827</name>
    <dbReference type="NCBI Taxonomy" id="471874"/>
    <lineage>
        <taxon>Bacteria</taxon>
        <taxon>Pseudomonadati</taxon>
        <taxon>Pseudomonadota</taxon>
        <taxon>Gammaproteobacteria</taxon>
        <taxon>Enterobacterales</taxon>
        <taxon>Morganellaceae</taxon>
        <taxon>Providencia</taxon>
    </lineage>
</organism>
<evidence type="ECO:0000313" key="14">
    <source>
        <dbReference type="EMBL" id="EDU61928.1"/>
    </source>
</evidence>
<evidence type="ECO:0000256" key="2">
    <source>
        <dbReference type="ARBA" id="ARBA00009810"/>
    </source>
</evidence>
<dbReference type="Pfam" id="PF00593">
    <property type="entry name" value="TonB_dep_Rec_b-barrel"/>
    <property type="match status" value="1"/>
</dbReference>
<evidence type="ECO:0000256" key="3">
    <source>
        <dbReference type="ARBA" id="ARBA00022448"/>
    </source>
</evidence>
<evidence type="ECO:0000256" key="4">
    <source>
        <dbReference type="ARBA" id="ARBA00022452"/>
    </source>
</evidence>
<dbReference type="GO" id="GO:0033214">
    <property type="term" value="P:siderophore-iron import into cell"/>
    <property type="evidence" value="ECO:0007669"/>
    <property type="project" value="TreeGrafter"/>
</dbReference>
<keyword evidence="4 10" id="KW-1134">Transmembrane beta strand</keyword>
<dbReference type="EMBL" id="ABJD02000001">
    <property type="protein sequence ID" value="EDU61928.1"/>
    <property type="molecule type" value="Genomic_DNA"/>
</dbReference>
<keyword evidence="9 10" id="KW-0998">Cell outer membrane</keyword>
<evidence type="ECO:0000313" key="15">
    <source>
        <dbReference type="Proteomes" id="UP000004506"/>
    </source>
</evidence>
<comment type="subcellular location">
    <subcellularLocation>
        <location evidence="1 10">Cell outer membrane</location>
        <topology evidence="1 10">Multi-pass membrane protein</topology>
    </subcellularLocation>
</comment>
<dbReference type="NCBIfam" id="TIGR01785">
    <property type="entry name" value="TonB-hemin"/>
    <property type="match status" value="1"/>
</dbReference>
<name>A0AA86Z0L8_PROST</name>
<evidence type="ECO:0000256" key="9">
    <source>
        <dbReference type="ARBA" id="ARBA00023237"/>
    </source>
</evidence>
<sequence>MFIEWLISRKIMNKNYISWFKINNSTHLFLSTFNHLSLAGLLVVTSSAFGQSASEEVKQTKQQDDVVQFPALSVVGNLNSSVGAGSSVLKLKDIERTQANNLAELVDQLPGISSSGSPRPGGQTLNIWGMGDVEDVKVTLDDAPKGFEKYRQGSVFIEPELIKRIDVDKGPHNIMDGNGGFGGTVKITTKDPADLLLADQHFGAMFKYSYHTNDRQNIYSSALYGKTLNGVADGLLYVSKRKGDDLRRPDGTRFGFSQADQLSYLLKTNLYLNDEHTLSLSVMRSESDNLVPWAAKRDELATPTQKEIEQYGFDGAIKRKLVQRDQQDQNYSVKWNYIPENSDWINLTTTYAWSKSQQHDTRPENASKYLTSSLGNKSWVDYTDQLFDIHNESLFDTGRLEHQLTIGARWHKNDRGILMFDAGKAKNPKYNYGYYQPQFMPAGVQETTSVYLQDAISWHTLTVTPGLRYDYVQNKGKGNLAATYMEQDPLIGHDYRSVTYSGISPHLGILWKTTPNLTLFGDVSRTWRAPVIDEQYEVQFANSSLTGSSRNLGKERMDGVRLGAILDFDQVIQANDQLQIRTTLFRNRGKDEIFRRRGEYCEAKKNGTGDCGRPLSNYRNLPGYTIEGLEIELFYDSPNVFGKMAYSAIKGERDASPRDPWFGQKTWIGEIPPDTLHVMLGYKLPQWNANFGLTGDFVGHQVRSPADRDPKADSWGYPKSKGYALYGAFAQWQPEFIPDTNIRVTATNLFDRDYYPYLGESVSGVGRDVRLSITKYF</sequence>
<dbReference type="InterPro" id="IPR039426">
    <property type="entry name" value="TonB-dep_rcpt-like"/>
</dbReference>
<keyword evidence="7 11" id="KW-0798">TonB box</keyword>
<keyword evidence="3 10" id="KW-0813">Transport</keyword>
<reference evidence="15" key="1">
    <citation type="submission" date="2008-04" db="EMBL/GenBank/DDBJ databases">
        <title>Draft genome sequence of Providencia stuartii (ATCC 25827).</title>
        <authorList>
            <person name="Sudarsanam P."/>
            <person name="Ley R."/>
            <person name="Guruge J."/>
            <person name="Turnbaugh P.J."/>
            <person name="Mahowald M."/>
            <person name="Liep D."/>
            <person name="Gordon J."/>
        </authorList>
    </citation>
    <scope>NUCLEOTIDE SEQUENCE [LARGE SCALE GENOMIC DNA]</scope>
    <source>
        <strain evidence="15">ATCC 25827</strain>
    </source>
</reference>
<dbReference type="InterPro" id="IPR037066">
    <property type="entry name" value="Plug_dom_sf"/>
</dbReference>
<proteinExistence type="inferred from homology"/>